<keyword evidence="5" id="KW-0449">Lipoprotein</keyword>
<keyword evidence="1" id="KW-1003">Cell membrane</keyword>
<keyword evidence="2 6" id="KW-0732">Signal</keyword>
<dbReference type="InterPro" id="IPR006059">
    <property type="entry name" value="SBP"/>
</dbReference>
<evidence type="ECO:0000256" key="6">
    <source>
        <dbReference type="SAM" id="SignalP"/>
    </source>
</evidence>
<evidence type="ECO:0000313" key="7">
    <source>
        <dbReference type="EMBL" id="MBP3963974.1"/>
    </source>
</evidence>
<protein>
    <submittedName>
        <fullName evidence="7">Extracellular solute-binding protein</fullName>
    </submittedName>
</protein>
<feature type="chain" id="PRO_5046543954" evidence="6">
    <location>
        <begin position="20"/>
        <end position="541"/>
    </location>
</feature>
<evidence type="ECO:0000256" key="4">
    <source>
        <dbReference type="ARBA" id="ARBA00023139"/>
    </source>
</evidence>
<evidence type="ECO:0000256" key="1">
    <source>
        <dbReference type="ARBA" id="ARBA00022475"/>
    </source>
</evidence>
<sequence>MKKNGITGVLIISMFALLAACNGEDEFTNLADSASNRTAAEVNAPGSNNTEAKAREAVRVSYMDGLWDAVIPSPDSPAVQAINEKFGIEFNPQFYYMQEYPDKLAVTMAGGDLPDMIGLENPDAGYVRWAKQGAFLPLNDLIKNYPALSKIPQSAWQSVSVDGNIYAIPRWFTKKYGKQPVIRKDWLDNLGLPMPTNYKELRDVLIAFTMNDPDKNGKDDTLGLGLSSVGTGLLYGAAMGAGYDSAAWYERNDAGQLIPGTITNRNKEQIQFLSELYSEGAIAKDWAVSKMSDVRNDFFSGKFGMYFEQPYDFNEQRFTALRELQPSAKLAVIPPFLQDDGQSGYVSSSNGVYQMIMLNAELKKQPEKVNLILGMLDYMSSWIPWEDRNPGNGDFDWQYGGVDRGYVMKDGIPVEIADAQELRPKNYLIGRYWPPSDEAVQPQNSFGDPLAKQFVQDAVDTLKGYKFYRNPVDYITSPLRNELESELELAFTDHVTRMIVGDEPLSGWDSAVEEYLSNGGQAIIDEVNRLIKERQITPGWE</sequence>
<evidence type="ECO:0000256" key="3">
    <source>
        <dbReference type="ARBA" id="ARBA00023136"/>
    </source>
</evidence>
<gene>
    <name evidence="7" type="ORF">I8J30_14755</name>
</gene>
<keyword evidence="4" id="KW-0564">Palmitate</keyword>
<reference evidence="7 8" key="1">
    <citation type="submission" date="2021-04" db="EMBL/GenBank/DDBJ databases">
        <title>Paenibacillus sp. DLE-14 whole genome sequence.</title>
        <authorList>
            <person name="Ham Y.J."/>
        </authorList>
    </citation>
    <scope>NUCLEOTIDE SEQUENCE [LARGE SCALE GENOMIC DNA]</scope>
    <source>
        <strain evidence="7 8">DLE-14</strain>
    </source>
</reference>
<dbReference type="Proteomes" id="UP000673394">
    <property type="component" value="Unassembled WGS sequence"/>
</dbReference>
<dbReference type="Gene3D" id="3.40.190.10">
    <property type="entry name" value="Periplasmic binding protein-like II"/>
    <property type="match status" value="2"/>
</dbReference>
<dbReference type="PANTHER" id="PTHR43649">
    <property type="entry name" value="ARABINOSE-BINDING PROTEIN-RELATED"/>
    <property type="match status" value="1"/>
</dbReference>
<dbReference type="RefSeq" id="WP_210658881.1">
    <property type="nucleotide sequence ID" value="NZ_JAGKSP010000005.1"/>
</dbReference>
<feature type="signal peptide" evidence="6">
    <location>
        <begin position="1"/>
        <end position="19"/>
    </location>
</feature>
<comment type="caution">
    <text evidence="7">The sequence shown here is derived from an EMBL/GenBank/DDBJ whole genome shotgun (WGS) entry which is preliminary data.</text>
</comment>
<dbReference type="EMBL" id="JAGKSP010000005">
    <property type="protein sequence ID" value="MBP3963974.1"/>
    <property type="molecule type" value="Genomic_DNA"/>
</dbReference>
<name>A0ABS5CDD8_9BACL</name>
<evidence type="ECO:0000313" key="8">
    <source>
        <dbReference type="Proteomes" id="UP000673394"/>
    </source>
</evidence>
<organism evidence="7 8">
    <name type="scientific">Paenibacillus lignilyticus</name>
    <dbReference type="NCBI Taxonomy" id="1172615"/>
    <lineage>
        <taxon>Bacteria</taxon>
        <taxon>Bacillati</taxon>
        <taxon>Bacillota</taxon>
        <taxon>Bacilli</taxon>
        <taxon>Bacillales</taxon>
        <taxon>Paenibacillaceae</taxon>
        <taxon>Paenibacillus</taxon>
    </lineage>
</organism>
<dbReference type="InterPro" id="IPR050490">
    <property type="entry name" value="Bact_solute-bd_prot1"/>
</dbReference>
<dbReference type="SUPFAM" id="SSF53850">
    <property type="entry name" value="Periplasmic binding protein-like II"/>
    <property type="match status" value="1"/>
</dbReference>
<keyword evidence="8" id="KW-1185">Reference proteome</keyword>
<proteinExistence type="predicted"/>
<evidence type="ECO:0000256" key="5">
    <source>
        <dbReference type="ARBA" id="ARBA00023288"/>
    </source>
</evidence>
<dbReference type="Pfam" id="PF01547">
    <property type="entry name" value="SBP_bac_1"/>
    <property type="match status" value="1"/>
</dbReference>
<dbReference type="PANTHER" id="PTHR43649:SF33">
    <property type="entry name" value="POLYGALACTURONAN_RHAMNOGALACTURONAN-BINDING PROTEIN YTCQ"/>
    <property type="match status" value="1"/>
</dbReference>
<accession>A0ABS5CDD8</accession>
<keyword evidence="3" id="KW-0472">Membrane</keyword>
<evidence type="ECO:0000256" key="2">
    <source>
        <dbReference type="ARBA" id="ARBA00022729"/>
    </source>
</evidence>
<dbReference type="PROSITE" id="PS51257">
    <property type="entry name" value="PROKAR_LIPOPROTEIN"/>
    <property type="match status" value="1"/>
</dbReference>